<gene>
    <name evidence="2" type="ORF">KIN20_010116</name>
</gene>
<dbReference type="AlphaFoldDB" id="A0AAD5M7E5"/>
<organism evidence="2 3">
    <name type="scientific">Parelaphostrongylus tenuis</name>
    <name type="common">Meningeal worm</name>
    <dbReference type="NCBI Taxonomy" id="148309"/>
    <lineage>
        <taxon>Eukaryota</taxon>
        <taxon>Metazoa</taxon>
        <taxon>Ecdysozoa</taxon>
        <taxon>Nematoda</taxon>
        <taxon>Chromadorea</taxon>
        <taxon>Rhabditida</taxon>
        <taxon>Rhabditina</taxon>
        <taxon>Rhabditomorpha</taxon>
        <taxon>Strongyloidea</taxon>
        <taxon>Metastrongylidae</taxon>
        <taxon>Parelaphostrongylus</taxon>
    </lineage>
</organism>
<evidence type="ECO:0000256" key="1">
    <source>
        <dbReference type="SAM" id="Phobius"/>
    </source>
</evidence>
<reference evidence="2" key="1">
    <citation type="submission" date="2021-06" db="EMBL/GenBank/DDBJ databases">
        <title>Parelaphostrongylus tenuis whole genome reference sequence.</title>
        <authorList>
            <person name="Garwood T.J."/>
            <person name="Larsen P.A."/>
            <person name="Fountain-Jones N.M."/>
            <person name="Garbe J.R."/>
            <person name="Macchietto M.G."/>
            <person name="Kania S.A."/>
            <person name="Gerhold R.W."/>
            <person name="Richards J.E."/>
            <person name="Wolf T.M."/>
        </authorList>
    </citation>
    <scope>NUCLEOTIDE SEQUENCE</scope>
    <source>
        <strain evidence="2">MNPRO001-30</strain>
        <tissue evidence="2">Meninges</tissue>
    </source>
</reference>
<sequence length="135" mass="15718">MAKLNEIQRKIFGIRCYNAQVVVAKSAEQRTPNLLICMPGYSLLLIPTVTRLVSILCIMFKQIFRVKRLVMPAIDYRILSNCFLEKYYYKEVDDEADNNIVNNAFVTNADSRIMIKEMETMQCEKCQHLEFHEAG</sequence>
<keyword evidence="1" id="KW-0812">Transmembrane</keyword>
<name>A0AAD5M7E5_PARTN</name>
<keyword evidence="1" id="KW-1133">Transmembrane helix</keyword>
<feature type="transmembrane region" description="Helical" evidence="1">
    <location>
        <begin position="40"/>
        <end position="60"/>
    </location>
</feature>
<keyword evidence="3" id="KW-1185">Reference proteome</keyword>
<evidence type="ECO:0000313" key="3">
    <source>
        <dbReference type="Proteomes" id="UP001196413"/>
    </source>
</evidence>
<evidence type="ECO:0000313" key="2">
    <source>
        <dbReference type="EMBL" id="KAJ1353477.1"/>
    </source>
</evidence>
<accession>A0AAD5M7E5</accession>
<keyword evidence="1" id="KW-0472">Membrane</keyword>
<comment type="caution">
    <text evidence="2">The sequence shown here is derived from an EMBL/GenBank/DDBJ whole genome shotgun (WGS) entry which is preliminary data.</text>
</comment>
<protein>
    <submittedName>
        <fullName evidence="2">Uncharacterized protein</fullName>
    </submittedName>
</protein>
<dbReference type="Proteomes" id="UP001196413">
    <property type="component" value="Unassembled WGS sequence"/>
</dbReference>
<proteinExistence type="predicted"/>
<dbReference type="EMBL" id="JAHQIW010001730">
    <property type="protein sequence ID" value="KAJ1353477.1"/>
    <property type="molecule type" value="Genomic_DNA"/>
</dbReference>